<comment type="caution">
    <text evidence="1">The sequence shown here is derived from an EMBL/GenBank/DDBJ whole genome shotgun (WGS) entry which is preliminary data.</text>
</comment>
<accession>A0ABD5X869</accession>
<evidence type="ECO:0000313" key="2">
    <source>
        <dbReference type="Proteomes" id="UP001596414"/>
    </source>
</evidence>
<dbReference type="AlphaFoldDB" id="A0ABD5X869"/>
<proteinExistence type="predicted"/>
<dbReference type="Proteomes" id="UP001596414">
    <property type="component" value="Unassembled WGS sequence"/>
</dbReference>
<dbReference type="EMBL" id="JBHSZQ010000016">
    <property type="protein sequence ID" value="MFC7126133.1"/>
    <property type="molecule type" value="Genomic_DNA"/>
</dbReference>
<sequence>MRIELRVCKHCFEGEHENEHKTEVTRDLVACARVIRDHIEQTDFEDVHIRMVSEDTGDDGRPAALPAVAATIQGDQVAVSDTQLITMGESGYMMVYPNPQDALKVLAGNIDELSRVRDENVLPDLSPESADIIFGETGGDDGEADMYQQ</sequence>
<gene>
    <name evidence="1" type="ORF">ACFQJ7_08805</name>
</gene>
<dbReference type="RefSeq" id="WP_267637870.1">
    <property type="nucleotide sequence ID" value="NZ_JAODIY010000010.1"/>
</dbReference>
<evidence type="ECO:0000313" key="1">
    <source>
        <dbReference type="EMBL" id="MFC7126133.1"/>
    </source>
</evidence>
<protein>
    <submittedName>
        <fullName evidence="1">Uncharacterized protein</fullName>
    </submittedName>
</protein>
<reference evidence="1 2" key="1">
    <citation type="journal article" date="2014" name="Int. J. Syst. Evol. Microbiol.">
        <title>Complete genome sequence of Corynebacterium casei LMG S-19264T (=DSM 44701T), isolated from a smear-ripened cheese.</title>
        <authorList>
            <consortium name="US DOE Joint Genome Institute (JGI-PGF)"/>
            <person name="Walter F."/>
            <person name="Albersmeier A."/>
            <person name="Kalinowski J."/>
            <person name="Ruckert C."/>
        </authorList>
    </citation>
    <scope>NUCLEOTIDE SEQUENCE [LARGE SCALE GENOMIC DNA]</scope>
    <source>
        <strain evidence="1 2">CGMCC 4.7215</strain>
    </source>
</reference>
<organism evidence="1 2">
    <name type="scientific">Halovenus rubra</name>
    <dbReference type="NCBI Taxonomy" id="869890"/>
    <lineage>
        <taxon>Archaea</taxon>
        <taxon>Methanobacteriati</taxon>
        <taxon>Methanobacteriota</taxon>
        <taxon>Stenosarchaea group</taxon>
        <taxon>Halobacteria</taxon>
        <taxon>Halobacteriales</taxon>
        <taxon>Haloarculaceae</taxon>
        <taxon>Halovenus</taxon>
    </lineage>
</organism>
<name>A0ABD5X869_9EURY</name>